<dbReference type="InterPro" id="IPR008979">
    <property type="entry name" value="Galactose-bd-like_sf"/>
</dbReference>
<keyword evidence="10" id="KW-0812">Transmembrane</keyword>
<feature type="signal peptide" evidence="11">
    <location>
        <begin position="1"/>
        <end position="25"/>
    </location>
</feature>
<feature type="transmembrane region" description="Helical" evidence="10">
    <location>
        <begin position="454"/>
        <end position="475"/>
    </location>
</feature>
<sequence>MATRGAVHVWIVLLILFISVRPSRFEDNISIRKSVATSSNQDAAKWPARAAVDGDIRQEITYCAHTLAENQLTAWWRVDMGQRMTINNIKIYYRANFKNRFAGYQIFVSNTTDLNNGQLCYEDASSTIEEVSTVKSHQCQYVAQYVTIYNYRNTPTRHGFYWQWAVLELCEVQVLGCPVGMYGEGDCNQKCPEDCYGGNCNAINASCFYCYPGKHGDRCKQDCVANCKDNICEKDSGICTDCIPRKYGDFCNEDCSGNCNDSRCYQHTGHCKGCVFGRYGDVCELFCSNNCRDKTCLQDSGNCIECVRGKKGIHCAEDCPRNCVTCTQVDGKCTECVQGKYGTNCEKDCNDKCKDNLCTKDDGNCLECQHGYHGMDCTLECEPTCKICQREDGDCTECLDGLYGGNCSLACVNCERCSRETGNCLTTCMPGYEGEFCQMIIQSPPEDDSTGTTVGIVVGLLLLVSIITIGVIFVIRRRRQNPLKKEGPFDDFGRQEVSRSSRLNNGYESDERTSEPLANLDNVYVNSGNVNKTTDTYEEVYCNSGFEGIAISDLTSLVKTKMLNKAKAFEDEYKSLPLADLYEHKVGMMTENKPKNRFKSTFPYDHSRVVLDKQDKDPHSDYINASYIDSVTLPAEYIATQGPTNKTVDDLWRMIWQLKSGKIIMLTNLSEGPKKKCVKYWPDEGQPMSTKHFEIVLDRERVYAFYVIRDIILTEKKTKSVRQVHQFHYTTWPDHGTPNPNELVVFNRRVKLYKNSLPGKMVVHCSAGIGRTGTFIALDALLDYGKESGMVDIIGYIRTMRKDRVNMVQTIDQYIALHNILIEAFDMPDTLLPRVEYHAALNRLSDDVPVNQTKLWQEYQLLQTMKPTYTKVDYKAALLPANRNKNKDPKVLAVDKFRAYLTSSLSDRTDYINAVAVPSYTSRTGYIITQSPLDDTIVDILTMIMDNQCDTIVIIEKDPVKWLPKEGKDSSIGKFTLKHLGGSSNLAHIDLIDIAISNQSHKFDTKVRVFRMTGWDRDVSVPPDSSAVLQLLELVDSRRKSHDSKTTVVMCRDGYTQSGLFCCVSNARDQMKIDEEVDMFQISRQVLVRRPECITSVDQYKCCYNLVKEYLDTTDVYVN</sequence>
<dbReference type="InterPro" id="IPR016130">
    <property type="entry name" value="Tyr_Pase_AS"/>
</dbReference>
<keyword evidence="14" id="KW-0675">Receptor</keyword>
<evidence type="ECO:0000259" key="12">
    <source>
        <dbReference type="PROSITE" id="PS50055"/>
    </source>
</evidence>
<evidence type="ECO:0000256" key="9">
    <source>
        <dbReference type="SAM" id="MobiDB-lite"/>
    </source>
</evidence>
<proteinExistence type="inferred from homology"/>
<dbReference type="CDD" id="cd00047">
    <property type="entry name" value="PTPc"/>
    <property type="match status" value="1"/>
</dbReference>
<keyword evidence="10" id="KW-1133">Transmembrane helix</keyword>
<reference evidence="14 15" key="1">
    <citation type="journal article" date="2017" name="Nat. Ecol. Evol.">
        <title>Scallop genome provides insights into evolution of bilaterian karyotype and development.</title>
        <authorList>
            <person name="Wang S."/>
            <person name="Zhang J."/>
            <person name="Jiao W."/>
            <person name="Li J."/>
            <person name="Xun X."/>
            <person name="Sun Y."/>
            <person name="Guo X."/>
            <person name="Huan P."/>
            <person name="Dong B."/>
            <person name="Zhang L."/>
            <person name="Hu X."/>
            <person name="Sun X."/>
            <person name="Wang J."/>
            <person name="Zhao C."/>
            <person name="Wang Y."/>
            <person name="Wang D."/>
            <person name="Huang X."/>
            <person name="Wang R."/>
            <person name="Lv J."/>
            <person name="Li Y."/>
            <person name="Zhang Z."/>
            <person name="Liu B."/>
            <person name="Lu W."/>
            <person name="Hui Y."/>
            <person name="Liang J."/>
            <person name="Zhou Z."/>
            <person name="Hou R."/>
            <person name="Li X."/>
            <person name="Liu Y."/>
            <person name="Li H."/>
            <person name="Ning X."/>
            <person name="Lin Y."/>
            <person name="Zhao L."/>
            <person name="Xing Q."/>
            <person name="Dou J."/>
            <person name="Li Y."/>
            <person name="Mao J."/>
            <person name="Guo H."/>
            <person name="Dou H."/>
            <person name="Li T."/>
            <person name="Mu C."/>
            <person name="Jiang W."/>
            <person name="Fu Q."/>
            <person name="Fu X."/>
            <person name="Miao Y."/>
            <person name="Liu J."/>
            <person name="Yu Q."/>
            <person name="Li R."/>
            <person name="Liao H."/>
            <person name="Li X."/>
            <person name="Kong Y."/>
            <person name="Jiang Z."/>
            <person name="Chourrout D."/>
            <person name="Li R."/>
            <person name="Bao Z."/>
        </authorList>
    </citation>
    <scope>NUCLEOTIDE SEQUENCE [LARGE SCALE GENOMIC DNA]</scope>
    <source>
        <strain evidence="14 15">PY_sf001</strain>
    </source>
</reference>
<dbReference type="InterPro" id="IPR000242">
    <property type="entry name" value="PTP_cat"/>
</dbReference>
<keyword evidence="15" id="KW-1185">Reference proteome</keyword>
<evidence type="ECO:0000256" key="7">
    <source>
        <dbReference type="ARBA" id="ARBA00023157"/>
    </source>
</evidence>
<accession>A0A210Q550</accession>
<dbReference type="PROSITE" id="PS50056">
    <property type="entry name" value="TYR_PHOSPHATASE_2"/>
    <property type="match status" value="2"/>
</dbReference>
<dbReference type="Pfam" id="PF22633">
    <property type="entry name" value="F5_F8_type_C_2"/>
    <property type="match status" value="1"/>
</dbReference>
<evidence type="ECO:0000256" key="8">
    <source>
        <dbReference type="ARBA" id="ARBA00051722"/>
    </source>
</evidence>
<dbReference type="PANTHER" id="PTHR19134:SF562">
    <property type="entry name" value="PROTEIN-TYROSINE-PHOSPHATASE"/>
    <property type="match status" value="1"/>
</dbReference>
<evidence type="ECO:0000256" key="6">
    <source>
        <dbReference type="ARBA" id="ARBA00022912"/>
    </source>
</evidence>
<comment type="caution">
    <text evidence="14">The sequence shown here is derived from an EMBL/GenBank/DDBJ whole genome shotgun (WGS) entry which is preliminary data.</text>
</comment>
<keyword evidence="11" id="KW-0732">Signal</keyword>
<dbReference type="InterPro" id="IPR000742">
    <property type="entry name" value="EGF"/>
</dbReference>
<dbReference type="InterPro" id="IPR006585">
    <property type="entry name" value="FTP1"/>
</dbReference>
<dbReference type="InterPro" id="IPR000387">
    <property type="entry name" value="Tyr_Pase_dom"/>
</dbReference>
<dbReference type="CDD" id="cd12087">
    <property type="entry name" value="TM_EGFR-like"/>
    <property type="match status" value="1"/>
</dbReference>
<feature type="domain" description="Tyrosine specific protein phosphatases" evidence="13">
    <location>
        <begin position="1029"/>
        <end position="1101"/>
    </location>
</feature>
<feature type="domain" description="Tyrosine-protein phosphatase" evidence="12">
    <location>
        <begin position="569"/>
        <end position="824"/>
    </location>
</feature>
<keyword evidence="3" id="KW-0479">Metal-binding</keyword>
<dbReference type="AlphaFoldDB" id="A0A210Q550"/>
<dbReference type="PANTHER" id="PTHR19134">
    <property type="entry name" value="RECEPTOR-TYPE TYROSINE-PROTEIN PHOSPHATASE"/>
    <property type="match status" value="1"/>
</dbReference>
<evidence type="ECO:0000313" key="14">
    <source>
        <dbReference type="EMBL" id="OWF43872.1"/>
    </source>
</evidence>
<feature type="domain" description="Tyrosine-protein phosphatase" evidence="12">
    <location>
        <begin position="855"/>
        <end position="1110"/>
    </location>
</feature>
<feature type="chain" id="PRO_5012510198" description="protein-tyrosine-phosphatase" evidence="11">
    <location>
        <begin position="26"/>
        <end position="1119"/>
    </location>
</feature>
<feature type="region of interest" description="Disordered" evidence="9">
    <location>
        <begin position="485"/>
        <end position="513"/>
    </location>
</feature>
<evidence type="ECO:0000259" key="13">
    <source>
        <dbReference type="PROSITE" id="PS50056"/>
    </source>
</evidence>
<evidence type="ECO:0000313" key="15">
    <source>
        <dbReference type="Proteomes" id="UP000242188"/>
    </source>
</evidence>
<dbReference type="EMBL" id="NEDP02004988">
    <property type="protein sequence ID" value="OWF43872.1"/>
    <property type="molecule type" value="Genomic_DNA"/>
</dbReference>
<evidence type="ECO:0000256" key="10">
    <source>
        <dbReference type="SAM" id="Phobius"/>
    </source>
</evidence>
<dbReference type="Pfam" id="PF00102">
    <property type="entry name" value="Y_phosphatase"/>
    <property type="match status" value="2"/>
</dbReference>
<dbReference type="SMART" id="SM00607">
    <property type="entry name" value="FTP"/>
    <property type="match status" value="1"/>
</dbReference>
<organism evidence="14 15">
    <name type="scientific">Mizuhopecten yessoensis</name>
    <name type="common">Japanese scallop</name>
    <name type="synonym">Patinopecten yessoensis</name>
    <dbReference type="NCBI Taxonomy" id="6573"/>
    <lineage>
        <taxon>Eukaryota</taxon>
        <taxon>Metazoa</taxon>
        <taxon>Spiralia</taxon>
        <taxon>Lophotrochozoa</taxon>
        <taxon>Mollusca</taxon>
        <taxon>Bivalvia</taxon>
        <taxon>Autobranchia</taxon>
        <taxon>Pteriomorphia</taxon>
        <taxon>Pectinida</taxon>
        <taxon>Pectinoidea</taxon>
        <taxon>Pectinidae</taxon>
        <taxon>Mizuhopecten</taxon>
    </lineage>
</organism>
<dbReference type="GO" id="GO:0046872">
    <property type="term" value="F:metal ion binding"/>
    <property type="evidence" value="ECO:0007669"/>
    <property type="project" value="UniProtKB-KW"/>
</dbReference>
<dbReference type="EC" id="3.1.3.48" evidence="2"/>
<dbReference type="Proteomes" id="UP000242188">
    <property type="component" value="Unassembled WGS sequence"/>
</dbReference>
<keyword evidence="5" id="KW-0106">Calcium</keyword>
<dbReference type="FunFam" id="3.90.190.10:FF:000102">
    <property type="entry name" value="Receptor-type tyrosine-protein phosphatase"/>
    <property type="match status" value="2"/>
</dbReference>
<keyword evidence="6" id="KW-0904">Protein phosphatase</keyword>
<dbReference type="Gene3D" id="2.60.120.260">
    <property type="entry name" value="Galactose-binding domain-like"/>
    <property type="match status" value="1"/>
</dbReference>
<dbReference type="SMART" id="SM00194">
    <property type="entry name" value="PTPc"/>
    <property type="match status" value="2"/>
</dbReference>
<keyword evidence="4" id="KW-0378">Hydrolase</keyword>
<comment type="catalytic activity">
    <reaction evidence="8">
        <text>O-phospho-L-tyrosyl-[protein] + H2O = L-tyrosyl-[protein] + phosphate</text>
        <dbReference type="Rhea" id="RHEA:10684"/>
        <dbReference type="Rhea" id="RHEA-COMP:10136"/>
        <dbReference type="Rhea" id="RHEA-COMP:20101"/>
        <dbReference type="ChEBI" id="CHEBI:15377"/>
        <dbReference type="ChEBI" id="CHEBI:43474"/>
        <dbReference type="ChEBI" id="CHEBI:46858"/>
        <dbReference type="ChEBI" id="CHEBI:61978"/>
        <dbReference type="EC" id="3.1.3.48"/>
    </reaction>
</comment>
<dbReference type="GO" id="GO:0008045">
    <property type="term" value="P:motor neuron axon guidance"/>
    <property type="evidence" value="ECO:0007669"/>
    <property type="project" value="TreeGrafter"/>
</dbReference>
<dbReference type="STRING" id="6573.A0A210Q550"/>
<dbReference type="PROSITE" id="PS50055">
    <property type="entry name" value="TYR_PHOSPHATASE_PTP"/>
    <property type="match status" value="2"/>
</dbReference>
<feature type="domain" description="Tyrosine specific protein phosphatases" evidence="13">
    <location>
        <begin position="744"/>
        <end position="815"/>
    </location>
</feature>
<dbReference type="SUPFAM" id="SSF49785">
    <property type="entry name" value="Galactose-binding domain-like"/>
    <property type="match status" value="1"/>
</dbReference>
<dbReference type="SMART" id="SM00404">
    <property type="entry name" value="PTPc_motif"/>
    <property type="match status" value="2"/>
</dbReference>
<evidence type="ECO:0000256" key="3">
    <source>
        <dbReference type="ARBA" id="ARBA00022723"/>
    </source>
</evidence>
<evidence type="ECO:0000256" key="11">
    <source>
        <dbReference type="SAM" id="SignalP"/>
    </source>
</evidence>
<dbReference type="InterPro" id="IPR050348">
    <property type="entry name" value="Protein-Tyr_Phosphatase"/>
</dbReference>
<gene>
    <name evidence="14" type="ORF">KP79_PYT09098</name>
</gene>
<keyword evidence="10" id="KW-0472">Membrane</keyword>
<evidence type="ECO:0000256" key="5">
    <source>
        <dbReference type="ARBA" id="ARBA00022837"/>
    </source>
</evidence>
<protein>
    <recommendedName>
        <fullName evidence="2">protein-tyrosine-phosphatase</fullName>
        <ecNumber evidence="2">3.1.3.48</ecNumber>
    </recommendedName>
</protein>
<dbReference type="Gene3D" id="3.90.190.10">
    <property type="entry name" value="Protein tyrosine phosphatase superfamily"/>
    <property type="match status" value="2"/>
</dbReference>
<name>A0A210Q550_MIZYE</name>
<dbReference type="SUPFAM" id="SSF52799">
    <property type="entry name" value="(Phosphotyrosine protein) phosphatases II"/>
    <property type="match status" value="2"/>
</dbReference>
<keyword evidence="7" id="KW-1015">Disulfide bond</keyword>
<dbReference type="PROSITE" id="PS00383">
    <property type="entry name" value="TYR_PHOSPHATASE_1"/>
    <property type="match status" value="1"/>
</dbReference>
<feature type="compositionally biased region" description="Basic and acidic residues" evidence="9">
    <location>
        <begin position="485"/>
        <end position="499"/>
    </location>
</feature>
<dbReference type="SMART" id="SM00181">
    <property type="entry name" value="EGF"/>
    <property type="match status" value="8"/>
</dbReference>
<evidence type="ECO:0000256" key="4">
    <source>
        <dbReference type="ARBA" id="ARBA00022801"/>
    </source>
</evidence>
<dbReference type="OrthoDB" id="5981934at2759"/>
<dbReference type="PRINTS" id="PR00700">
    <property type="entry name" value="PRTYPHPHTASE"/>
</dbReference>
<dbReference type="InterPro" id="IPR029021">
    <property type="entry name" value="Prot-tyrosine_phosphatase-like"/>
</dbReference>
<comment type="similarity">
    <text evidence="1">Belongs to the protein-tyrosine phosphatase family.</text>
</comment>
<evidence type="ECO:0000256" key="2">
    <source>
        <dbReference type="ARBA" id="ARBA00013064"/>
    </source>
</evidence>
<dbReference type="InterPro" id="IPR003595">
    <property type="entry name" value="Tyr_Pase_cat"/>
</dbReference>
<dbReference type="GO" id="GO:0004725">
    <property type="term" value="F:protein tyrosine phosphatase activity"/>
    <property type="evidence" value="ECO:0007669"/>
    <property type="project" value="UniProtKB-EC"/>
</dbReference>
<evidence type="ECO:0000256" key="1">
    <source>
        <dbReference type="ARBA" id="ARBA00009580"/>
    </source>
</evidence>